<dbReference type="AlphaFoldDB" id="A0A8C2FGW1"/>
<evidence type="ECO:0000259" key="1">
    <source>
        <dbReference type="PROSITE" id="PS50994"/>
    </source>
</evidence>
<dbReference type="InterPro" id="IPR056924">
    <property type="entry name" value="SH3_Tf2-1"/>
</dbReference>
<dbReference type="GO" id="GO:0015074">
    <property type="term" value="P:DNA integration"/>
    <property type="evidence" value="ECO:0007669"/>
    <property type="project" value="InterPro"/>
</dbReference>
<feature type="domain" description="Integrase catalytic" evidence="1">
    <location>
        <begin position="1"/>
        <end position="83"/>
    </location>
</feature>
<dbReference type="InterPro" id="IPR050951">
    <property type="entry name" value="Retrovirus_Pol_polyprotein"/>
</dbReference>
<evidence type="ECO:0000313" key="3">
    <source>
        <dbReference type="Proteomes" id="UP000694701"/>
    </source>
</evidence>
<protein>
    <recommendedName>
        <fullName evidence="1">Integrase catalytic domain-containing protein</fullName>
    </recommendedName>
</protein>
<dbReference type="GO" id="GO:0003676">
    <property type="term" value="F:nucleic acid binding"/>
    <property type="evidence" value="ECO:0007669"/>
    <property type="project" value="InterPro"/>
</dbReference>
<dbReference type="SUPFAM" id="SSF53098">
    <property type="entry name" value="Ribonuclease H-like"/>
    <property type="match status" value="1"/>
</dbReference>
<dbReference type="InterPro" id="IPR036397">
    <property type="entry name" value="RNaseH_sf"/>
</dbReference>
<dbReference type="PANTHER" id="PTHR37984:SF15">
    <property type="entry name" value="INTEGRASE CATALYTIC DOMAIN-CONTAINING PROTEIN"/>
    <property type="match status" value="1"/>
</dbReference>
<organism evidence="2 3">
    <name type="scientific">Cyprinus carpio</name>
    <name type="common">Common carp</name>
    <dbReference type="NCBI Taxonomy" id="7962"/>
    <lineage>
        <taxon>Eukaryota</taxon>
        <taxon>Metazoa</taxon>
        <taxon>Chordata</taxon>
        <taxon>Craniata</taxon>
        <taxon>Vertebrata</taxon>
        <taxon>Euteleostomi</taxon>
        <taxon>Actinopterygii</taxon>
        <taxon>Neopterygii</taxon>
        <taxon>Teleostei</taxon>
        <taxon>Ostariophysi</taxon>
        <taxon>Cypriniformes</taxon>
        <taxon>Cyprinidae</taxon>
        <taxon>Cyprininae</taxon>
        <taxon>Cyprinus</taxon>
    </lineage>
</organism>
<proteinExistence type="predicted"/>
<dbReference type="Proteomes" id="UP000694701">
    <property type="component" value="Unplaced"/>
</dbReference>
<accession>A0A8C2FGW1</accession>
<name>A0A8C2FGW1_CYPCA</name>
<dbReference type="Ensembl" id="ENSCCRT00020058098.1">
    <property type="protein sequence ID" value="ENSCCRP00020053237.1"/>
    <property type="gene ID" value="ENSCCRG00020023859.1"/>
</dbReference>
<dbReference type="InterPro" id="IPR001584">
    <property type="entry name" value="Integrase_cat-core"/>
</dbReference>
<dbReference type="Pfam" id="PF24626">
    <property type="entry name" value="SH3_Tf2-1"/>
    <property type="match status" value="1"/>
</dbReference>
<sequence length="324" mass="38013">MSHTLQKVYQLLGIKRVRTTPYHPQTDGLVERFNQTLKMMLRKYVSDTGKDWDKWLPFLLFAYREVPHASTGFSPFELLYAHHVRGPLDVLRESWEATDKPDKKNILSYVLKMREHLQKTTTLARENLLQSQKRQKEWYDRTARSRTFEPGEKVLLLLPTSEHKLLAKWQGPYQIKRKVGPVTYELEIPSRTQPLQIFHVNMLKKWYARSTQLEPMSEEEAGTATALFVRSVEGEEEIEEQYLPGRQGNSQLKFEHLEDGKRQELLQCIPAQLFMETPGRTSVIHHHITLKDPKPICQPVYRVPERLLPVMREELETMQSLGVI</sequence>
<dbReference type="PROSITE" id="PS50994">
    <property type="entry name" value="INTEGRASE"/>
    <property type="match status" value="1"/>
</dbReference>
<reference evidence="2" key="1">
    <citation type="submission" date="2025-08" db="UniProtKB">
        <authorList>
            <consortium name="Ensembl"/>
        </authorList>
    </citation>
    <scope>IDENTIFICATION</scope>
</reference>
<dbReference type="PANTHER" id="PTHR37984">
    <property type="entry name" value="PROTEIN CBG26694"/>
    <property type="match status" value="1"/>
</dbReference>
<evidence type="ECO:0000313" key="2">
    <source>
        <dbReference type="Ensembl" id="ENSCCRP00020053237.1"/>
    </source>
</evidence>
<dbReference type="Gene3D" id="3.30.420.10">
    <property type="entry name" value="Ribonuclease H-like superfamily/Ribonuclease H"/>
    <property type="match status" value="1"/>
</dbReference>
<dbReference type="InterPro" id="IPR012337">
    <property type="entry name" value="RNaseH-like_sf"/>
</dbReference>